<dbReference type="InterPro" id="IPR023346">
    <property type="entry name" value="Lysozyme-like_dom_sf"/>
</dbReference>
<comment type="caution">
    <text evidence="2">The sequence shown here is derived from an EMBL/GenBank/DDBJ whole genome shotgun (WGS) entry which is preliminary data.</text>
</comment>
<dbReference type="RefSeq" id="WP_103066708.1">
    <property type="nucleotide sequence ID" value="NZ_AZRL01000008.1"/>
</dbReference>
<dbReference type="Pfam" id="PF01464">
    <property type="entry name" value="SLT"/>
    <property type="match status" value="1"/>
</dbReference>
<dbReference type="SUPFAM" id="SSF53955">
    <property type="entry name" value="Lysozyme-like"/>
    <property type="match status" value="1"/>
</dbReference>
<dbReference type="AlphaFoldDB" id="A0A2K1P2C6"/>
<sequence>MKAFVWLAIFIFLPIFFFSYYEVYDYFFMKPNTYFEFNSNSNGEFGVEFYSINKYPIMDSNKLLESVWSQPRTLIGGQMMVESSNYTHAISSSKAMGLLQLKNLTGVDLHVYNLFDPYDNLKGALEYHGYLRRLFNDERLQIIAYHDGPTAVMAGKVSTAGEAYYEKVKRAQQNYSNTKIYSPYFVGGRLSYYSEDEEDKISTEFNAGFVYRKFEIYGNVGLELPLKRIEEFDFIDIQTDYGYTFLYVPRTNIGFGVEGKTVPEDLILRIGLPWQNFILKGPKNPELIYKHELTNNWTSKILINTDNLLLSSYFSIYNLDLFVGYEVYESSINLGFRLAF</sequence>
<evidence type="ECO:0000259" key="1">
    <source>
        <dbReference type="Pfam" id="PF01464"/>
    </source>
</evidence>
<dbReference type="CDD" id="cd00254">
    <property type="entry name" value="LT-like"/>
    <property type="match status" value="1"/>
</dbReference>
<evidence type="ECO:0000313" key="3">
    <source>
        <dbReference type="Proteomes" id="UP000236434"/>
    </source>
</evidence>
<proteinExistence type="predicted"/>
<name>A0A2K1P2C6_9BACT</name>
<feature type="domain" description="Transglycosylase SLT" evidence="1">
    <location>
        <begin position="79"/>
        <end position="156"/>
    </location>
</feature>
<dbReference type="Gene3D" id="1.10.530.10">
    <property type="match status" value="1"/>
</dbReference>
<protein>
    <recommendedName>
        <fullName evidence="1">Transglycosylase SLT domain-containing protein</fullName>
    </recommendedName>
</protein>
<dbReference type="EMBL" id="AZRL01000008">
    <property type="protein sequence ID" value="PNR96926.1"/>
    <property type="molecule type" value="Genomic_DNA"/>
</dbReference>
<dbReference type="OrthoDB" id="9815002at2"/>
<dbReference type="InterPro" id="IPR008258">
    <property type="entry name" value="Transglycosylase_SLT_dom_1"/>
</dbReference>
<organism evidence="2 3">
    <name type="scientific">Petrotoga olearia DSM 13574</name>
    <dbReference type="NCBI Taxonomy" id="1122955"/>
    <lineage>
        <taxon>Bacteria</taxon>
        <taxon>Thermotogati</taxon>
        <taxon>Thermotogota</taxon>
        <taxon>Thermotogae</taxon>
        <taxon>Petrotogales</taxon>
        <taxon>Petrotogaceae</taxon>
        <taxon>Petrotoga</taxon>
    </lineage>
</organism>
<accession>A0A2K1P2C6</accession>
<dbReference type="Proteomes" id="UP000236434">
    <property type="component" value="Unassembled WGS sequence"/>
</dbReference>
<evidence type="ECO:0000313" key="2">
    <source>
        <dbReference type="EMBL" id="PNR96926.1"/>
    </source>
</evidence>
<gene>
    <name evidence="2" type="ORF">X929_03795</name>
</gene>
<reference evidence="2 3" key="1">
    <citation type="submission" date="2013-12" db="EMBL/GenBank/DDBJ databases">
        <title>Comparative genomics of Petrotoga isolates.</title>
        <authorList>
            <person name="Nesbo C.L."/>
            <person name="Charchuk R."/>
            <person name="Chow K."/>
        </authorList>
    </citation>
    <scope>NUCLEOTIDE SEQUENCE [LARGE SCALE GENOMIC DNA]</scope>
    <source>
        <strain evidence="2 3">DSM 13574</strain>
    </source>
</reference>